<dbReference type="NCBIfam" id="TIGR02896">
    <property type="entry name" value="spore_III_AF"/>
    <property type="match status" value="1"/>
</dbReference>
<dbReference type="Pfam" id="PF09581">
    <property type="entry name" value="Spore_III_AF"/>
    <property type="match status" value="1"/>
</dbReference>
<feature type="transmembrane region" description="Helical" evidence="1">
    <location>
        <begin position="37"/>
        <end position="54"/>
    </location>
</feature>
<evidence type="ECO:0000313" key="3">
    <source>
        <dbReference type="Proteomes" id="UP000215224"/>
    </source>
</evidence>
<sequence>MSYLTEWITSIILFILLATVIDMLLPNSSMQKYTKLVIGLLLIVIILTPIFKLLSTDMDELFASFSDHPSIISEKKLKNSTELKKREIQASSRAYKLEQMAVQLKDLVEEELMEQYGLIVEDIDLDIKEDPVNHTEDEIEHIAIYLVEKDSVTAIREVEPVSIDTSKPIERPKPAKETENVQSFLSEQWQIQSTQITVVMEGGKR</sequence>
<keyword evidence="1" id="KW-0472">Membrane</keyword>
<dbReference type="AlphaFoldDB" id="A0A223KT08"/>
<keyword evidence="3" id="KW-1185">Reference proteome</keyword>
<feature type="transmembrane region" description="Helical" evidence="1">
    <location>
        <begin position="6"/>
        <end position="25"/>
    </location>
</feature>
<dbReference type="KEGG" id="bcoh:BC6307_14695"/>
<protein>
    <submittedName>
        <fullName evidence="2">Stage III sporulation protein AF</fullName>
    </submittedName>
</protein>
<accession>A0A223KT08</accession>
<keyword evidence="1" id="KW-1133">Transmembrane helix</keyword>
<evidence type="ECO:0000256" key="1">
    <source>
        <dbReference type="SAM" id="Phobius"/>
    </source>
</evidence>
<dbReference type="EMBL" id="CP018866">
    <property type="protein sequence ID" value="AST92453.1"/>
    <property type="molecule type" value="Genomic_DNA"/>
</dbReference>
<reference evidence="2 3" key="1">
    <citation type="submission" date="2016-12" db="EMBL/GenBank/DDBJ databases">
        <title>The whole genome sequencing and assembly of Bacillus cohnii DSM 6307T strain.</title>
        <authorList>
            <person name="Lee Y.-J."/>
            <person name="Yi H."/>
            <person name="Bahn Y.-S."/>
            <person name="Kim J.F."/>
            <person name="Lee D.-W."/>
        </authorList>
    </citation>
    <scope>NUCLEOTIDE SEQUENCE [LARGE SCALE GENOMIC DNA]</scope>
    <source>
        <strain evidence="2 3">DSM 6307</strain>
    </source>
</reference>
<name>A0A223KT08_9BACI</name>
<dbReference type="Proteomes" id="UP000215224">
    <property type="component" value="Chromosome"/>
</dbReference>
<keyword evidence="1" id="KW-0812">Transmembrane</keyword>
<dbReference type="InterPro" id="IPR014245">
    <property type="entry name" value="Spore_III_AF"/>
</dbReference>
<organism evidence="2 3">
    <name type="scientific">Sutcliffiella cohnii</name>
    <dbReference type="NCBI Taxonomy" id="33932"/>
    <lineage>
        <taxon>Bacteria</taxon>
        <taxon>Bacillati</taxon>
        <taxon>Bacillota</taxon>
        <taxon>Bacilli</taxon>
        <taxon>Bacillales</taxon>
        <taxon>Bacillaceae</taxon>
        <taxon>Sutcliffiella</taxon>
    </lineage>
</organism>
<dbReference type="STRING" id="1314751.GCA_001591425_03252"/>
<proteinExistence type="predicted"/>
<evidence type="ECO:0000313" key="2">
    <source>
        <dbReference type="EMBL" id="AST92453.1"/>
    </source>
</evidence>
<gene>
    <name evidence="2" type="ORF">BC6307_14695</name>
</gene>
<dbReference type="RefSeq" id="WP_066418453.1">
    <property type="nucleotide sequence ID" value="NZ_CP018866.1"/>
</dbReference>